<keyword evidence="5" id="KW-0012">Acyltransferase</keyword>
<dbReference type="PANTHER" id="PTHR43199:SF1">
    <property type="entry name" value="GLUTATHIONE HYDROLASE PROENZYME"/>
    <property type="match status" value="1"/>
</dbReference>
<gene>
    <name evidence="5" type="ORF">ACFOD4_02550</name>
</gene>
<evidence type="ECO:0000256" key="1">
    <source>
        <dbReference type="ARBA" id="ARBA00009381"/>
    </source>
</evidence>
<organism evidence="5 6">
    <name type="scientific">Teichococcus globiformis</name>
    <dbReference type="NCBI Taxonomy" id="2307229"/>
    <lineage>
        <taxon>Bacteria</taxon>
        <taxon>Pseudomonadati</taxon>
        <taxon>Pseudomonadota</taxon>
        <taxon>Alphaproteobacteria</taxon>
        <taxon>Acetobacterales</taxon>
        <taxon>Roseomonadaceae</taxon>
        <taxon>Roseomonas</taxon>
    </lineage>
</organism>
<evidence type="ECO:0000256" key="3">
    <source>
        <dbReference type="ARBA" id="ARBA00022801"/>
    </source>
</evidence>
<accession>A0ABV7FWA4</accession>
<keyword evidence="6" id="KW-1185">Reference proteome</keyword>
<dbReference type="PROSITE" id="PS51257">
    <property type="entry name" value="PROKAR_LIPOPROTEIN"/>
    <property type="match status" value="1"/>
</dbReference>
<dbReference type="InterPro" id="IPR043137">
    <property type="entry name" value="GGT_ssub_C"/>
</dbReference>
<dbReference type="PANTHER" id="PTHR43199">
    <property type="entry name" value="GLUTATHIONE HYDROLASE"/>
    <property type="match status" value="1"/>
</dbReference>
<evidence type="ECO:0000313" key="5">
    <source>
        <dbReference type="EMBL" id="MFC3123928.1"/>
    </source>
</evidence>
<dbReference type="Pfam" id="PF01019">
    <property type="entry name" value="G_glu_transpept"/>
    <property type="match status" value="2"/>
</dbReference>
<keyword evidence="3" id="KW-0378">Hydrolase</keyword>
<dbReference type="EC" id="2.3.2.2" evidence="5"/>
<sequence length="484" mass="47887">MSSTSRTRTMTIRKGRDASSLALLAVGLAGCGAVSSVTGGNPIPEGTPGHVRGYLGAVVADEPRAALVARDVLSGGGTAADAAVAGGFALAVTLPSRTGLGGGGACLVYNRAANATEALLFPANAPEGGMAGDRPAAVPMLARGLFALHTRNPRRPFNELVAPAEQLARFGTTVSRALAQDLAAVAGPLLADPGARAVFAGPSGAPLGDGERLVQADLGGTLAALRISGVGDMHQGALARRLEETTPRIGGPLSLEALRAAIPVVTRPLQMTVGRDIVSFLPPPADGGLAGAAAFQALQGGAGVDAASQRALAVSTAWRERGGDAQALLAGDVAFSGAAPVLPASSSLMVVDRGGNAVSCAFTLNNLFGTGRMVPQTGFLLAAAPNRGRVEPPLLAAALAHNPNLSAFRYAGAGTGQAAAPIALALPLARALLNGADAVSAAASVPEPGRANLITCPRYLPGEAAQCSQAADPRGGGLSLGGTP</sequence>
<dbReference type="EMBL" id="JBHRTN010000004">
    <property type="protein sequence ID" value="MFC3123928.1"/>
    <property type="molecule type" value="Genomic_DNA"/>
</dbReference>
<dbReference type="SUPFAM" id="SSF56235">
    <property type="entry name" value="N-terminal nucleophile aminohydrolases (Ntn hydrolases)"/>
    <property type="match status" value="1"/>
</dbReference>
<dbReference type="Gene3D" id="3.60.20.40">
    <property type="match status" value="1"/>
</dbReference>
<dbReference type="RefSeq" id="WP_379593290.1">
    <property type="nucleotide sequence ID" value="NZ_JBHRTN010000004.1"/>
</dbReference>
<dbReference type="InterPro" id="IPR051792">
    <property type="entry name" value="GGT_bact"/>
</dbReference>
<evidence type="ECO:0000256" key="2">
    <source>
        <dbReference type="ARBA" id="ARBA00022679"/>
    </source>
</evidence>
<dbReference type="Proteomes" id="UP001595593">
    <property type="component" value="Unassembled WGS sequence"/>
</dbReference>
<dbReference type="GO" id="GO:0103068">
    <property type="term" value="F:leukotriene C4 gamma-glutamyl transferase activity"/>
    <property type="evidence" value="ECO:0007669"/>
    <property type="project" value="UniProtKB-EC"/>
</dbReference>
<evidence type="ECO:0000313" key="6">
    <source>
        <dbReference type="Proteomes" id="UP001595593"/>
    </source>
</evidence>
<protein>
    <submittedName>
        <fullName evidence="5">Gamma-glutamyltransferase</fullName>
        <ecNumber evidence="5">2.3.2.2</ecNumber>
    </submittedName>
</protein>
<keyword evidence="4" id="KW-0865">Zymogen</keyword>
<dbReference type="InterPro" id="IPR029055">
    <property type="entry name" value="Ntn_hydrolases_N"/>
</dbReference>
<proteinExistence type="inferred from homology"/>
<comment type="caution">
    <text evidence="5">The sequence shown here is derived from an EMBL/GenBank/DDBJ whole genome shotgun (WGS) entry which is preliminary data.</text>
</comment>
<evidence type="ECO:0000256" key="4">
    <source>
        <dbReference type="ARBA" id="ARBA00023145"/>
    </source>
</evidence>
<reference evidence="6" key="1">
    <citation type="journal article" date="2019" name="Int. J. Syst. Evol. Microbiol.">
        <title>The Global Catalogue of Microorganisms (GCM) 10K type strain sequencing project: providing services to taxonomists for standard genome sequencing and annotation.</title>
        <authorList>
            <consortium name="The Broad Institute Genomics Platform"/>
            <consortium name="The Broad Institute Genome Sequencing Center for Infectious Disease"/>
            <person name="Wu L."/>
            <person name="Ma J."/>
        </authorList>
    </citation>
    <scope>NUCLEOTIDE SEQUENCE [LARGE SCALE GENOMIC DNA]</scope>
    <source>
        <strain evidence="6">KCTC 52094</strain>
    </source>
</reference>
<name>A0ABV7FWA4_9PROT</name>
<dbReference type="PRINTS" id="PR01210">
    <property type="entry name" value="GGTRANSPTASE"/>
</dbReference>
<comment type="similarity">
    <text evidence="1">Belongs to the gamma-glutamyltransferase family.</text>
</comment>
<keyword evidence="2 5" id="KW-0808">Transferase</keyword>